<dbReference type="GO" id="GO:0006355">
    <property type="term" value="P:regulation of DNA-templated transcription"/>
    <property type="evidence" value="ECO:0007669"/>
    <property type="project" value="InterPro"/>
</dbReference>
<keyword evidence="3" id="KW-1185">Reference proteome</keyword>
<dbReference type="AlphaFoldDB" id="A0AAW0Q061"/>
<evidence type="ECO:0000313" key="3">
    <source>
        <dbReference type="Proteomes" id="UP001460270"/>
    </source>
</evidence>
<feature type="compositionally biased region" description="Polar residues" evidence="1">
    <location>
        <begin position="7"/>
        <end position="27"/>
    </location>
</feature>
<comment type="caution">
    <text evidence="2">The sequence shown here is derived from an EMBL/GenBank/DDBJ whole genome shotgun (WGS) entry which is preliminary data.</text>
</comment>
<dbReference type="InterPro" id="IPR037644">
    <property type="entry name" value="MN1"/>
</dbReference>
<name>A0AAW0Q061_9GOBI</name>
<dbReference type="PANTHER" id="PTHR15821:SF0">
    <property type="entry name" value="TRANSCRIPTIONAL ACTIVATOR MN1"/>
    <property type="match status" value="1"/>
</dbReference>
<dbReference type="PANTHER" id="PTHR15821">
    <property type="entry name" value="PROTEIN MN1"/>
    <property type="match status" value="1"/>
</dbReference>
<feature type="compositionally biased region" description="Polar residues" evidence="1">
    <location>
        <begin position="88"/>
        <end position="97"/>
    </location>
</feature>
<proteinExistence type="predicted"/>
<reference evidence="3" key="1">
    <citation type="submission" date="2024-04" db="EMBL/GenBank/DDBJ databases">
        <title>Salinicola lusitanus LLJ914,a marine bacterium isolated from the Okinawa Trough.</title>
        <authorList>
            <person name="Li J."/>
        </authorList>
    </citation>
    <scope>NUCLEOTIDE SEQUENCE [LARGE SCALE GENOMIC DNA]</scope>
</reference>
<gene>
    <name evidence="2" type="ORF">WMY93_005102</name>
</gene>
<evidence type="ECO:0000256" key="1">
    <source>
        <dbReference type="SAM" id="MobiDB-lite"/>
    </source>
</evidence>
<dbReference type="Proteomes" id="UP001460270">
    <property type="component" value="Unassembled WGS sequence"/>
</dbReference>
<feature type="region of interest" description="Disordered" evidence="1">
    <location>
        <begin position="1"/>
        <end position="97"/>
    </location>
</feature>
<organism evidence="2 3">
    <name type="scientific">Mugilogobius chulae</name>
    <name type="common">yellowstripe goby</name>
    <dbReference type="NCBI Taxonomy" id="88201"/>
    <lineage>
        <taxon>Eukaryota</taxon>
        <taxon>Metazoa</taxon>
        <taxon>Chordata</taxon>
        <taxon>Craniata</taxon>
        <taxon>Vertebrata</taxon>
        <taxon>Euteleostomi</taxon>
        <taxon>Actinopterygii</taxon>
        <taxon>Neopterygii</taxon>
        <taxon>Teleostei</taxon>
        <taxon>Neoteleostei</taxon>
        <taxon>Acanthomorphata</taxon>
        <taxon>Gobiaria</taxon>
        <taxon>Gobiiformes</taxon>
        <taxon>Gobioidei</taxon>
        <taxon>Gobiidae</taxon>
        <taxon>Gobionellinae</taxon>
        <taxon>Mugilogobius</taxon>
    </lineage>
</organism>
<accession>A0AAW0Q061</accession>
<sequence length="139" mass="15072">MFGLEQFGSQINSRNPGQSERNINQPRLNMGSHYKSPGFHAGGPPGAVEPGMGPMSEPQMLGLNMNMNGEQYGGFHTRPHSDMHPGGLQQQGPMHGFFNNQQPHQGHPMATSLTPSNITLTLAELLAKSRALHVCMEAD</sequence>
<protein>
    <submittedName>
        <fullName evidence="2">Uncharacterized protein</fullName>
    </submittedName>
</protein>
<dbReference type="EMBL" id="JBBPFD010000003">
    <property type="protein sequence ID" value="KAK7934206.1"/>
    <property type="molecule type" value="Genomic_DNA"/>
</dbReference>
<evidence type="ECO:0000313" key="2">
    <source>
        <dbReference type="EMBL" id="KAK7934206.1"/>
    </source>
</evidence>